<feature type="compositionally biased region" description="Polar residues" evidence="1">
    <location>
        <begin position="195"/>
        <end position="243"/>
    </location>
</feature>
<keyword evidence="4" id="KW-1185">Reference proteome</keyword>
<evidence type="ECO:0000313" key="3">
    <source>
        <dbReference type="EMBL" id="CAL1706874.1"/>
    </source>
</evidence>
<evidence type="ECO:0000313" key="4">
    <source>
        <dbReference type="Proteomes" id="UP001497453"/>
    </source>
</evidence>
<accession>A0ABP1DIS6</accession>
<organism evidence="3 4">
    <name type="scientific">Somion occarium</name>
    <dbReference type="NCBI Taxonomy" id="3059160"/>
    <lineage>
        <taxon>Eukaryota</taxon>
        <taxon>Fungi</taxon>
        <taxon>Dikarya</taxon>
        <taxon>Basidiomycota</taxon>
        <taxon>Agaricomycotina</taxon>
        <taxon>Agaricomycetes</taxon>
        <taxon>Polyporales</taxon>
        <taxon>Cerrenaceae</taxon>
        <taxon>Somion</taxon>
    </lineage>
</organism>
<dbReference type="Proteomes" id="UP001497453">
    <property type="component" value="Chromosome 4"/>
</dbReference>
<proteinExistence type="predicted"/>
<feature type="region of interest" description="Disordered" evidence="1">
    <location>
        <begin position="195"/>
        <end position="313"/>
    </location>
</feature>
<protein>
    <submittedName>
        <fullName evidence="3">Uncharacterized protein</fullName>
    </submittedName>
</protein>
<feature type="region of interest" description="Disordered" evidence="1">
    <location>
        <begin position="49"/>
        <end position="71"/>
    </location>
</feature>
<feature type="transmembrane region" description="Helical" evidence="2">
    <location>
        <begin position="80"/>
        <end position="103"/>
    </location>
</feature>
<keyword evidence="2" id="KW-0812">Transmembrane</keyword>
<sequence>MILLRDAAPTTTGTLGLWSGSANHSFPPFISMYPFGPFASVPTELPSSTTTASVSASVPTEPPSPTTTASESGILKASTIGFIVLGVVIFSLHVIALLGWLVWRRRKRCRAQAAVDVSEKSKSLDLAHNDISTITPFPISFPTPEPNPDSTSQGHDFERLNDNDPMLLRLAYNDLTQRVSAPGLENLAIPSVASPSQTTAGATIASSPLATPSNQPSCNDTDPLQPTQAVASSSNKQAANAITRSVARPDVSDNFRGDAIPVQPNTVPEGVTQGHRREADAGVRLTGGPRDEAWNDVESDSMTLPPAYGDIGR</sequence>
<reference evidence="4" key="1">
    <citation type="submission" date="2024-04" db="EMBL/GenBank/DDBJ databases">
        <authorList>
            <person name="Shaw F."/>
            <person name="Minotto A."/>
        </authorList>
    </citation>
    <scope>NUCLEOTIDE SEQUENCE [LARGE SCALE GENOMIC DNA]</scope>
</reference>
<keyword evidence="2" id="KW-1133">Transmembrane helix</keyword>
<gene>
    <name evidence="3" type="ORF">GFSPODELE1_LOCUS6088</name>
</gene>
<keyword evidence="2" id="KW-0472">Membrane</keyword>
<dbReference type="EMBL" id="OZ037947">
    <property type="protein sequence ID" value="CAL1706874.1"/>
    <property type="molecule type" value="Genomic_DNA"/>
</dbReference>
<evidence type="ECO:0000256" key="1">
    <source>
        <dbReference type="SAM" id="MobiDB-lite"/>
    </source>
</evidence>
<name>A0ABP1DIS6_9APHY</name>
<feature type="compositionally biased region" description="Low complexity" evidence="1">
    <location>
        <begin position="49"/>
        <end position="59"/>
    </location>
</feature>
<evidence type="ECO:0000256" key="2">
    <source>
        <dbReference type="SAM" id="Phobius"/>
    </source>
</evidence>